<keyword evidence="3" id="KW-1185">Reference proteome</keyword>
<feature type="compositionally biased region" description="Gly residues" evidence="1">
    <location>
        <begin position="1115"/>
        <end position="1128"/>
    </location>
</feature>
<proteinExistence type="predicted"/>
<feature type="compositionally biased region" description="Gly residues" evidence="1">
    <location>
        <begin position="227"/>
        <end position="243"/>
    </location>
</feature>
<feature type="compositionally biased region" description="Low complexity" evidence="1">
    <location>
        <begin position="28"/>
        <end position="40"/>
    </location>
</feature>
<comment type="caution">
    <text evidence="2">The sequence shown here is derived from an EMBL/GenBank/DDBJ whole genome shotgun (WGS) entry which is preliminary data.</text>
</comment>
<accession>A0A835TAT2</accession>
<dbReference type="Proteomes" id="UP000650467">
    <property type="component" value="Unassembled WGS sequence"/>
</dbReference>
<protein>
    <submittedName>
        <fullName evidence="2">Uncharacterized protein</fullName>
    </submittedName>
</protein>
<feature type="compositionally biased region" description="Low complexity" evidence="1">
    <location>
        <begin position="272"/>
        <end position="287"/>
    </location>
</feature>
<feature type="compositionally biased region" description="Low complexity" evidence="1">
    <location>
        <begin position="415"/>
        <end position="426"/>
    </location>
</feature>
<feature type="compositionally biased region" description="Low complexity" evidence="1">
    <location>
        <begin position="194"/>
        <end position="221"/>
    </location>
</feature>
<organism evidence="2 3">
    <name type="scientific">Chlamydomonas incerta</name>
    <dbReference type="NCBI Taxonomy" id="51695"/>
    <lineage>
        <taxon>Eukaryota</taxon>
        <taxon>Viridiplantae</taxon>
        <taxon>Chlorophyta</taxon>
        <taxon>core chlorophytes</taxon>
        <taxon>Chlorophyceae</taxon>
        <taxon>CS clade</taxon>
        <taxon>Chlamydomonadales</taxon>
        <taxon>Chlamydomonadaceae</taxon>
        <taxon>Chlamydomonas</taxon>
    </lineage>
</organism>
<evidence type="ECO:0000313" key="2">
    <source>
        <dbReference type="EMBL" id="KAG2436924.1"/>
    </source>
</evidence>
<feature type="region of interest" description="Disordered" evidence="1">
    <location>
        <begin position="260"/>
        <end position="297"/>
    </location>
</feature>
<feature type="region of interest" description="Disordered" evidence="1">
    <location>
        <begin position="1086"/>
        <end position="1140"/>
    </location>
</feature>
<dbReference type="OrthoDB" id="10674482at2759"/>
<feature type="region of interest" description="Disordered" evidence="1">
    <location>
        <begin position="171"/>
        <end position="243"/>
    </location>
</feature>
<feature type="region of interest" description="Disordered" evidence="1">
    <location>
        <begin position="916"/>
        <end position="941"/>
    </location>
</feature>
<feature type="region of interest" description="Disordered" evidence="1">
    <location>
        <begin position="415"/>
        <end position="436"/>
    </location>
</feature>
<feature type="region of interest" description="Disordered" evidence="1">
    <location>
        <begin position="720"/>
        <end position="793"/>
    </location>
</feature>
<feature type="compositionally biased region" description="Low complexity" evidence="1">
    <location>
        <begin position="1129"/>
        <end position="1140"/>
    </location>
</feature>
<feature type="compositionally biased region" description="Low complexity" evidence="1">
    <location>
        <begin position="1095"/>
        <end position="1114"/>
    </location>
</feature>
<dbReference type="InterPro" id="IPR039749">
    <property type="entry name" value="NUB1"/>
</dbReference>
<name>A0A835TAT2_CHLIN</name>
<sequence>MLGSSGCRQGQGQGQGSREAEGDGDQLAAVAAGPAAATGEADSDDDSEDASVTQEELEQLQQQSRLDAVEALAEFVSEHATADNLDGLWAALGPRLQLEQELAGPGDATRSGDLTPGACDSALQEQVARLHGVMQEAGRLLFNVARLQTRDVRRAHMLEAGHRVRRCALGTYHHPGSSKGVVETDRGTGSAKLRSAAGRAAANGASDSSRGGDSAASAANREPLGSGSAGGVGRSPAAGGGGSAAISAVAAGEAAKPVGGLAPVDAAPPSPGDGDAPAPQGGSNSSRGEGGRGDGGAGCNGTAAGVGLGGGGGEVAAAKTGTGAAAVALMAAAKVADAEEAAEVARADANKDLMAVADATARWVLGSVVLMLNQGLDVRDALYGIAGHKALVGIKHAVAGTHRGLRQHLLRPSDAAAAPGPQHQRPQPQPQLPDPTALFGDAVRLQQLPLLHSMAHRQVMLQLYKVLNSYCRSGWLALPATAAASAGAAAAPAGAWLLPPPQQQQQQQKRPQPAALPAAQLLALHARAALAVDLAASRQAIGRLVLAAGGEAAAEHNERLDTLVREHAAELLRSRVKDEFKWWARTPLLHQLVRAALSAELEAGRAKVAAARDAYSQAAAAARQAAAAAAAHAAAGKWEDAGKGASAGAAGSGPAAEAADAAAQALAQAAMALYKAEGTQHTPEVLLKLCDWQEGVRQTYQEEMQQGWQAARREAEAAAAASGLVGQGGAGGGGTGGGTDEEHSWIERLLRKRGSRPGGARGEQANGVGGSNADQSSDDDEDDSDDGESSDDDAGFLRLAARMDPLILGVEPGSFTKPVAVPGACEGPGQGGEILSGDGSCSTIIRLAALSASHRQGRRWWRDLWKTLLDEWPCGVVPCTWGSRSLYGPTQAAAAPAAAAPAAAAAAPAPAAACEAQHEGLQARPAAEGPAAGAAGDGEAGGEGAAAAAAAAGAAGGGGGGGGSAAAWADVDPKKRRSDAAKLLQHRTRELLYGLEESLPLAALGSYTLALLLRHVYQLQHHMRESQVLQPTAIRAPGRHAQEDPHTLHDGTEPCVVLSQLGSVSGFPLERKRRFVGDYQHAASPATAGIGGDGSSARAGSSQGAPSSGSVVAKAGGGKGTDGVGGGRQLQQQQQKQQQQPTKQLVDLIAELLEEAGYAQLVCKSCEEVAGAMLAISQLRQKRREALAAATASRHRGLVAQAAGAAAAEGLSRELGFIIYLPEGEASPFLSQELDPDDANFDLVGAGEMMILVLLLSDVDIAARRVTAVQSAKMAEFELELQREAAAGRGGARGAAGVRAVGRGGAARLMLVERR</sequence>
<feature type="compositionally biased region" description="Basic and acidic residues" evidence="1">
    <location>
        <begin position="740"/>
        <end position="749"/>
    </location>
</feature>
<dbReference type="GO" id="GO:2000058">
    <property type="term" value="P:regulation of ubiquitin-dependent protein catabolic process"/>
    <property type="evidence" value="ECO:0007669"/>
    <property type="project" value="TreeGrafter"/>
</dbReference>
<dbReference type="PANTHER" id="PTHR12948">
    <property type="entry name" value="NEDD8 ULTIMATE BUSTER-1 BS4 PROTEIN"/>
    <property type="match status" value="1"/>
</dbReference>
<gene>
    <name evidence="2" type="ORF">HXX76_006443</name>
</gene>
<evidence type="ECO:0000256" key="1">
    <source>
        <dbReference type="SAM" id="MobiDB-lite"/>
    </source>
</evidence>
<dbReference type="EMBL" id="JAEHOC010000012">
    <property type="protein sequence ID" value="KAG2436924.1"/>
    <property type="molecule type" value="Genomic_DNA"/>
</dbReference>
<reference evidence="2" key="1">
    <citation type="journal article" date="2020" name="bioRxiv">
        <title>Comparative genomics of Chlamydomonas.</title>
        <authorList>
            <person name="Craig R.J."/>
            <person name="Hasan A.R."/>
            <person name="Ness R.W."/>
            <person name="Keightley P.D."/>
        </authorList>
    </citation>
    <scope>NUCLEOTIDE SEQUENCE</scope>
    <source>
        <strain evidence="2">SAG 7.73</strain>
    </source>
</reference>
<evidence type="ECO:0000313" key="3">
    <source>
        <dbReference type="Proteomes" id="UP000650467"/>
    </source>
</evidence>
<feature type="compositionally biased region" description="Gly residues" evidence="1">
    <location>
        <begin position="725"/>
        <end position="738"/>
    </location>
</feature>
<feature type="region of interest" description="Disordered" evidence="1">
    <location>
        <begin position="1"/>
        <end position="57"/>
    </location>
</feature>
<dbReference type="PANTHER" id="PTHR12948:SF3">
    <property type="entry name" value="NEDD8 ULTIMATE BUSTER 1"/>
    <property type="match status" value="1"/>
</dbReference>
<feature type="compositionally biased region" description="Acidic residues" evidence="1">
    <location>
        <begin position="776"/>
        <end position="793"/>
    </location>
</feature>